<dbReference type="EMBL" id="UXSR01005230">
    <property type="protein sequence ID" value="VDD80031.1"/>
    <property type="molecule type" value="Genomic_DNA"/>
</dbReference>
<organism evidence="4 5">
    <name type="scientific">Mesocestoides corti</name>
    <name type="common">Flatworm</name>
    <dbReference type="NCBI Taxonomy" id="53468"/>
    <lineage>
        <taxon>Eukaryota</taxon>
        <taxon>Metazoa</taxon>
        <taxon>Spiralia</taxon>
        <taxon>Lophotrochozoa</taxon>
        <taxon>Platyhelminthes</taxon>
        <taxon>Cestoda</taxon>
        <taxon>Eucestoda</taxon>
        <taxon>Cyclophyllidea</taxon>
        <taxon>Mesocestoididae</taxon>
        <taxon>Mesocestoides</taxon>
    </lineage>
</organism>
<dbReference type="SUPFAM" id="SSF48371">
    <property type="entry name" value="ARM repeat"/>
    <property type="match status" value="1"/>
</dbReference>
<dbReference type="SMART" id="SM01308">
    <property type="entry name" value="RICTOR_N"/>
    <property type="match status" value="1"/>
</dbReference>
<name>A0A0R3UFV3_MESCO</name>
<dbReference type="Pfam" id="PF14664">
    <property type="entry name" value="RICTOR_N"/>
    <property type="match status" value="1"/>
</dbReference>
<evidence type="ECO:0000256" key="2">
    <source>
        <dbReference type="SAM" id="MobiDB-lite"/>
    </source>
</evidence>
<sequence length="905" mass="100408">MISPYPLPLITHLLFQCWSDFSQVYGASNVKGLEQLNHIYEKLTDRLNVLVILSSKVYLRLRYAAHLRQSLLLAVYRVLSLALWSRQRALRCASLRCLRYHLRSSSDVDLFLTNRLDVFLTRCLDLSYEEELLTPSSTTIRDQNALQEKDRIQRMLQPAGAFRRRVDGCQPVGGNGVLQRPIRIELYRPFYCASLGSEIDYLPGSVTCPPSVLTPRGVWSLCSRPLSEPGNLVVSTEISPRNAITSSGERMSVLQVAFQLLRLSPQSFSPDLVYGLAASLTSTSHRSAVTRGRGSDRERDDDFFPLSPSIQTNTTRERDVCQRGYLLLLTEYVVRNFEMQPPQSPQSLSRMSLSHPLEVAIKCLVSSLPCCGEVGEVYKHPSQLLEMLLLVLVRVSAESRLGRRLVGSWVFQKCVSPFMAGYPLVTIPRSPYDSNPSFLAATRDSLVFILRSWPGLFYFLSEGRNCLISLVSSLAVGSSKLRILVLSLLYNLFPGIPAPLPNVAGENTIDKVLAGLSSALLTGLAYPLEHFQSKRQPSANECFPPFPYLDGDFVVEEGMRVFPVVQAAGTDILEAHSSLLLCSLVESGLFEALVAAVNDESPYTSAAAGQLLGILAFRPLTHSWTLFSECASHLDCSEFCSLVLIVPFRRVHVPYSTTTHVYHIFEMPYFLQINSQLPLGSPCVARLQSVRLLGTNSQAVDYLDRIHRLLLDLHHSSRNSRILAPLHSPFLECLADQRLGLRRSSPRTPLARTSPVKNEGTNVATVLRKTAASSRSTVLPQASFDYSPLDEFVENIVVQSRVLSLATTPLLTINSATTTATSLLLNSIKHTANGSITSPVCKSSLPSNTGVPTNNYGSVASGVSPVTPYSSPYEWNWELLATWGRRLARIDTGSVFSWREHNRQL</sequence>
<accession>A0A0R3UFV3</accession>
<dbReference type="OrthoDB" id="271111at2759"/>
<dbReference type="PANTHER" id="PTHR13298:SF11">
    <property type="entry name" value="RAPAMYCIN-INSENSITIVE COMPANION OF MTOR"/>
    <property type="match status" value="1"/>
</dbReference>
<proteinExistence type="inferred from homology"/>
<dbReference type="STRING" id="53468.A0A0R3UFV3"/>
<keyword evidence="5" id="KW-1185">Reference proteome</keyword>
<dbReference type="GO" id="GO:0031932">
    <property type="term" value="C:TORC2 complex"/>
    <property type="evidence" value="ECO:0007669"/>
    <property type="project" value="InterPro"/>
</dbReference>
<dbReference type="PANTHER" id="PTHR13298">
    <property type="entry name" value="CYTOSOLIC REGULATOR PIANISSIMO"/>
    <property type="match status" value="1"/>
</dbReference>
<evidence type="ECO:0000313" key="5">
    <source>
        <dbReference type="Proteomes" id="UP000267029"/>
    </source>
</evidence>
<gene>
    <name evidence="4" type="ORF">MCOS_LOCUS6034</name>
</gene>
<dbReference type="InterPro" id="IPR016024">
    <property type="entry name" value="ARM-type_fold"/>
</dbReference>
<comment type="similarity">
    <text evidence="1">Belongs to the RICTOR family.</text>
</comment>
<dbReference type="Proteomes" id="UP000267029">
    <property type="component" value="Unassembled WGS sequence"/>
</dbReference>
<dbReference type="InterPro" id="IPR028268">
    <property type="entry name" value="Pianissimo_fam"/>
</dbReference>
<reference evidence="4 5" key="1">
    <citation type="submission" date="2018-10" db="EMBL/GenBank/DDBJ databases">
        <authorList>
            <consortium name="Pathogen Informatics"/>
        </authorList>
    </citation>
    <scope>NUCLEOTIDE SEQUENCE [LARGE SCALE GENOMIC DNA]</scope>
</reference>
<dbReference type="AlphaFoldDB" id="A0A0R3UFV3"/>
<feature type="compositionally biased region" description="Basic and acidic residues" evidence="2">
    <location>
        <begin position="293"/>
        <end position="302"/>
    </location>
</feature>
<protein>
    <recommendedName>
        <fullName evidence="3">Rapamycin-insensitive companion of mTOR N-terminal domain-containing protein</fullName>
    </recommendedName>
</protein>
<evidence type="ECO:0000313" key="4">
    <source>
        <dbReference type="EMBL" id="VDD80031.1"/>
    </source>
</evidence>
<feature type="region of interest" description="Disordered" evidence="2">
    <location>
        <begin position="285"/>
        <end position="309"/>
    </location>
</feature>
<evidence type="ECO:0000259" key="3">
    <source>
        <dbReference type="SMART" id="SM01308"/>
    </source>
</evidence>
<evidence type="ECO:0000256" key="1">
    <source>
        <dbReference type="ARBA" id="ARBA00008878"/>
    </source>
</evidence>
<feature type="domain" description="Rapamycin-insensitive companion of mTOR N-terminal" evidence="3">
    <location>
        <begin position="61"/>
        <end position="619"/>
    </location>
</feature>
<dbReference type="InterPro" id="IPR028267">
    <property type="entry name" value="Pianissimo_N"/>
</dbReference>
<dbReference type="GO" id="GO:0038203">
    <property type="term" value="P:TORC2 signaling"/>
    <property type="evidence" value="ECO:0007669"/>
    <property type="project" value="TreeGrafter"/>
</dbReference>